<dbReference type="Proteomes" id="UP000003112">
    <property type="component" value="Unassembled WGS sequence"/>
</dbReference>
<sequence length="63" mass="6567">MQYARPISVGNNVWIGGNVTVLTGVTIGNNVTIGAGSVVTRDIPDNTLAVGNPCRVIKSIDEE</sequence>
<keyword evidence="6" id="KW-1185">Reference proteome</keyword>
<dbReference type="STRING" id="873513.HMPREF6485_2876"/>
<keyword evidence="3 4" id="KW-0012">Acyltransferase</keyword>
<name>E6KB89_9BACT</name>
<dbReference type="InterPro" id="IPR011004">
    <property type="entry name" value="Trimer_LpxA-like_sf"/>
</dbReference>
<protein>
    <recommendedName>
        <fullName evidence="4">Acetyltransferase</fullName>
        <ecNumber evidence="4">2.3.1.-</ecNumber>
    </recommendedName>
</protein>
<evidence type="ECO:0000256" key="2">
    <source>
        <dbReference type="ARBA" id="ARBA00022737"/>
    </source>
</evidence>
<dbReference type="PANTHER" id="PTHR43017:SF1">
    <property type="entry name" value="ACETYLTRANSFERASE YJL218W-RELATED"/>
    <property type="match status" value="1"/>
</dbReference>
<reference evidence="5 6" key="1">
    <citation type="submission" date="2010-10" db="EMBL/GenBank/DDBJ databases">
        <authorList>
            <person name="Muzny D."/>
            <person name="Qin X."/>
            <person name="Deng J."/>
            <person name="Jiang H."/>
            <person name="Liu Y."/>
            <person name="Qu J."/>
            <person name="Song X.-Z."/>
            <person name="Zhang L."/>
            <person name="Thornton R."/>
            <person name="Coyle M."/>
            <person name="Francisco L."/>
            <person name="Jackson L."/>
            <person name="Javaid M."/>
            <person name="Korchina V."/>
            <person name="Kovar C."/>
            <person name="Mata R."/>
            <person name="Mathew T."/>
            <person name="Ngo R."/>
            <person name="Nguyen L."/>
            <person name="Nguyen N."/>
            <person name="Okwuonu G."/>
            <person name="Ongeri F."/>
            <person name="Pham C."/>
            <person name="Simmons D."/>
            <person name="Wilczek-Boney K."/>
            <person name="Hale W."/>
            <person name="Jakkamsetti A."/>
            <person name="Pham P."/>
            <person name="Ruth R."/>
            <person name="San Lucas F."/>
            <person name="Warren J."/>
            <person name="Zhang J."/>
            <person name="Zhao Z."/>
            <person name="Zhou C."/>
            <person name="Zhu D."/>
            <person name="Lee S."/>
            <person name="Bess C."/>
            <person name="Blankenburg K."/>
            <person name="Forbes L."/>
            <person name="Fu Q."/>
            <person name="Gubbala S."/>
            <person name="Hirani K."/>
            <person name="Jayaseelan J.C."/>
            <person name="Lara F."/>
            <person name="Munidasa M."/>
            <person name="Palculict T."/>
            <person name="Patil S."/>
            <person name="Pu L.-L."/>
            <person name="Saada N."/>
            <person name="Tang L."/>
            <person name="Weissenberger G."/>
            <person name="Zhu Y."/>
            <person name="Hemphill L."/>
            <person name="Shang Y."/>
            <person name="Youmans B."/>
            <person name="Ayvaz T."/>
            <person name="Ross M."/>
            <person name="Santibanez J."/>
            <person name="Aqrawi P."/>
            <person name="Gross S."/>
            <person name="Joshi V."/>
            <person name="Fowler G."/>
            <person name="Nazareth L."/>
            <person name="Reid J."/>
            <person name="Worley K."/>
            <person name="Petrosino J."/>
            <person name="Highlander S."/>
            <person name="Gibbs R."/>
        </authorList>
    </citation>
    <scope>NUCLEOTIDE SEQUENCE [LARGE SCALE GENOMIC DNA]</scope>
    <source>
        <strain evidence="5 6">ATCC 33574</strain>
    </source>
</reference>
<dbReference type="InterPro" id="IPR001451">
    <property type="entry name" value="Hexapep"/>
</dbReference>
<dbReference type="SUPFAM" id="SSF51161">
    <property type="entry name" value="Trimeric LpxA-like enzymes"/>
    <property type="match status" value="1"/>
</dbReference>
<dbReference type="Pfam" id="PF00132">
    <property type="entry name" value="Hexapep"/>
    <property type="match status" value="1"/>
</dbReference>
<dbReference type="InterPro" id="IPR018357">
    <property type="entry name" value="Hexapep_transf_CS"/>
</dbReference>
<evidence type="ECO:0000313" key="6">
    <source>
        <dbReference type="Proteomes" id="UP000003112"/>
    </source>
</evidence>
<dbReference type="InterPro" id="IPR039369">
    <property type="entry name" value="LacA-like"/>
</dbReference>
<comment type="caution">
    <text evidence="5">The sequence shown here is derived from an EMBL/GenBank/DDBJ whole genome shotgun (WGS) entry which is preliminary data.</text>
</comment>
<dbReference type="EMBL" id="AEPD01000052">
    <property type="protein sequence ID" value="EFU29245.1"/>
    <property type="molecule type" value="Genomic_DNA"/>
</dbReference>
<dbReference type="PROSITE" id="PS00101">
    <property type="entry name" value="HEXAPEP_TRANSFERASES"/>
    <property type="match status" value="1"/>
</dbReference>
<keyword evidence="1 4" id="KW-0808">Transferase</keyword>
<organism evidence="5 6">
    <name type="scientific">Segatella buccae ATCC 33574</name>
    <dbReference type="NCBI Taxonomy" id="873513"/>
    <lineage>
        <taxon>Bacteria</taxon>
        <taxon>Pseudomonadati</taxon>
        <taxon>Bacteroidota</taxon>
        <taxon>Bacteroidia</taxon>
        <taxon>Bacteroidales</taxon>
        <taxon>Prevotellaceae</taxon>
        <taxon>Segatella</taxon>
    </lineage>
</organism>
<dbReference type="PANTHER" id="PTHR43017">
    <property type="entry name" value="GALACTOSIDE O-ACETYLTRANSFERASE"/>
    <property type="match status" value="1"/>
</dbReference>
<dbReference type="GO" id="GO:0008870">
    <property type="term" value="F:galactoside O-acetyltransferase activity"/>
    <property type="evidence" value="ECO:0007669"/>
    <property type="project" value="TreeGrafter"/>
</dbReference>
<accession>E6KB89</accession>
<dbReference type="AlphaFoldDB" id="E6KB89"/>
<evidence type="ECO:0000256" key="1">
    <source>
        <dbReference type="ARBA" id="ARBA00022679"/>
    </source>
</evidence>
<proteinExistence type="inferred from homology"/>
<gene>
    <name evidence="5" type="primary">maa2</name>
    <name evidence="5" type="ORF">HMPREF6485_2876</name>
</gene>
<dbReference type="HOGENOM" id="CLU_051638_7_6_10"/>
<evidence type="ECO:0000313" key="5">
    <source>
        <dbReference type="EMBL" id="EFU29245.1"/>
    </source>
</evidence>
<dbReference type="EC" id="2.3.1.-" evidence="4"/>
<dbReference type="Gene3D" id="2.160.10.10">
    <property type="entry name" value="Hexapeptide repeat proteins"/>
    <property type="match status" value="1"/>
</dbReference>
<evidence type="ECO:0000256" key="4">
    <source>
        <dbReference type="RuleBase" id="RU367021"/>
    </source>
</evidence>
<comment type="similarity">
    <text evidence="4">Belongs to the transferase hexapeptide repeat family.</text>
</comment>
<keyword evidence="2" id="KW-0677">Repeat</keyword>
<dbReference type="eggNOG" id="COG0110">
    <property type="taxonomic scope" value="Bacteria"/>
</dbReference>
<evidence type="ECO:0000256" key="3">
    <source>
        <dbReference type="ARBA" id="ARBA00023315"/>
    </source>
</evidence>